<evidence type="ECO:0008006" key="4">
    <source>
        <dbReference type="Google" id="ProtNLM"/>
    </source>
</evidence>
<evidence type="ECO:0000256" key="1">
    <source>
        <dbReference type="SAM" id="MobiDB-lite"/>
    </source>
</evidence>
<keyword evidence="3" id="KW-1185">Reference proteome</keyword>
<organism evidence="2 3">
    <name type="scientific">Psychrobacillus soli</name>
    <dbReference type="NCBI Taxonomy" id="1543965"/>
    <lineage>
        <taxon>Bacteria</taxon>
        <taxon>Bacillati</taxon>
        <taxon>Bacillota</taxon>
        <taxon>Bacilli</taxon>
        <taxon>Bacillales</taxon>
        <taxon>Bacillaceae</taxon>
        <taxon>Psychrobacillus</taxon>
    </lineage>
</organism>
<gene>
    <name evidence="2" type="ORF">FG383_20185</name>
</gene>
<accession>A0A544SHP2</accession>
<proteinExistence type="predicted"/>
<reference evidence="2 3" key="1">
    <citation type="submission" date="2019-05" db="EMBL/GenBank/DDBJ databases">
        <title>Psychrobacillus vulpis sp. nov., a new species isolated from feces of a red fox that inhabits in The Tablas de Daimiel Natural Park, Albacete, Spain.</title>
        <authorList>
            <person name="Rodriguez M."/>
            <person name="Reina J.C."/>
            <person name="Bejar V."/>
            <person name="Llamas I."/>
        </authorList>
    </citation>
    <scope>NUCLEOTIDE SEQUENCE [LARGE SCALE GENOMIC DNA]</scope>
    <source>
        <strain evidence="2 3">NHI-2</strain>
    </source>
</reference>
<dbReference type="Proteomes" id="UP000318937">
    <property type="component" value="Unassembled WGS sequence"/>
</dbReference>
<evidence type="ECO:0000313" key="2">
    <source>
        <dbReference type="EMBL" id="TQR04687.1"/>
    </source>
</evidence>
<name>A0A544SHP2_9BACI</name>
<dbReference type="EMBL" id="VDGG01000079">
    <property type="protein sequence ID" value="TQR04687.1"/>
    <property type="molecule type" value="Genomic_DNA"/>
</dbReference>
<sequence length="98" mass="10913">MAKNKPLLLAGLAAGAYAYFRKKENRDKAIVAFNNTKAKVNSYMEAQKHNNSDLTATGNPDPQDIPDNKMVSEGALTSVQYYNEEVQEKTKKSTEETK</sequence>
<protein>
    <recommendedName>
        <fullName evidence="4">YtxH domain-containing protein</fullName>
    </recommendedName>
</protein>
<feature type="region of interest" description="Disordered" evidence="1">
    <location>
        <begin position="47"/>
        <end position="72"/>
    </location>
</feature>
<comment type="caution">
    <text evidence="2">The sequence shown here is derived from an EMBL/GenBank/DDBJ whole genome shotgun (WGS) entry which is preliminary data.</text>
</comment>
<dbReference type="OrthoDB" id="2390014at2"/>
<dbReference type="RefSeq" id="WP_142609432.1">
    <property type="nucleotide sequence ID" value="NZ_VDGG01000079.1"/>
</dbReference>
<evidence type="ECO:0000313" key="3">
    <source>
        <dbReference type="Proteomes" id="UP000318937"/>
    </source>
</evidence>
<dbReference type="AlphaFoldDB" id="A0A544SHP2"/>